<dbReference type="AlphaFoldDB" id="A0A7C8BMW2"/>
<dbReference type="PANTHER" id="PTHR23028:SF53">
    <property type="entry name" value="ACYL_TRANSF_3 DOMAIN-CONTAINING PROTEIN"/>
    <property type="match status" value="1"/>
</dbReference>
<evidence type="ECO:0000259" key="3">
    <source>
        <dbReference type="Pfam" id="PF01757"/>
    </source>
</evidence>
<dbReference type="Proteomes" id="UP000481339">
    <property type="component" value="Unassembled WGS sequence"/>
</dbReference>
<feature type="transmembrane region" description="Helical" evidence="2">
    <location>
        <begin position="278"/>
        <end position="298"/>
    </location>
</feature>
<feature type="region of interest" description="Disordered" evidence="1">
    <location>
        <begin position="25"/>
        <end position="49"/>
    </location>
</feature>
<dbReference type="OrthoDB" id="3404679at2"/>
<feature type="transmembrane region" description="Helical" evidence="2">
    <location>
        <begin position="215"/>
        <end position="234"/>
    </location>
</feature>
<feature type="transmembrane region" description="Helical" evidence="2">
    <location>
        <begin position="193"/>
        <end position="208"/>
    </location>
</feature>
<dbReference type="PANTHER" id="PTHR23028">
    <property type="entry name" value="ACETYLTRANSFERASE"/>
    <property type="match status" value="1"/>
</dbReference>
<sequence length="660" mass="70162">MAASRRPRVASAGCRRARLSLRRSTMTQMTVQTEPGATPEASQGAAAPRAPRRHVGALDGLRAIAVAAVVAYHLDPTWLPGGYLGVDVFFVLSGYLITSGLVRDHDDRDGIRLGRFWLRRLRRLVPALWTMTLVITAALSLMPSDLRAGLGRQLLGAFTWTSNWLSIMADDSYFAEGTPIVFVHLWSLAIEEQFYLVWPLLLFVVLRLPRAGRAVTAVALALASAGAMGLLYVPGADPSAVYFGTFTHVFGLMLGAALAFLAPLYGRGLPRWSRLGPVGVNVVAIGALALVGVGFALLGDQLTVTYRGGMLLVAVMTTVGIATLGDRRSLITRLLSTRPLRWLGRLSYGIYLWHWPVTAIVATRLGGVDEPWAMPLEAALVVVISLGAAAASSRWIERPIMRLGFLGAARAFSRQLLTRRFPMRATQLAVGGMVSVLCLISVLSAPEHSTAESYVAAGSAYTVAAGTTTPGLTVGAPPSGAPAPQPLLPDDTEISRVSGADMLAAGDSVMQASAARLAQSHPGILIDAQVARQSTATFAAARQLLAEHPERRVLVLHAGTNGTMDTPALENLIAYAGPSRRVVIVDVFAERRWEQADNEAIAAVAAEHPDTVAVAQWHAAIQDHIDELAQDRIHPGDAAAARYVQAVDEALAGLGVTVVG</sequence>
<organism evidence="4 5">
    <name type="scientific">Pseudoclavibacter caeni</name>
    <dbReference type="NCBI Taxonomy" id="908846"/>
    <lineage>
        <taxon>Bacteria</taxon>
        <taxon>Bacillati</taxon>
        <taxon>Actinomycetota</taxon>
        <taxon>Actinomycetes</taxon>
        <taxon>Micrococcales</taxon>
        <taxon>Microbacteriaceae</taxon>
        <taxon>Pseudoclavibacter</taxon>
    </lineage>
</organism>
<proteinExistence type="predicted"/>
<dbReference type="GO" id="GO:0016747">
    <property type="term" value="F:acyltransferase activity, transferring groups other than amino-acyl groups"/>
    <property type="evidence" value="ECO:0007669"/>
    <property type="project" value="InterPro"/>
</dbReference>
<feature type="transmembrane region" description="Helical" evidence="2">
    <location>
        <begin position="80"/>
        <end position="102"/>
    </location>
</feature>
<evidence type="ECO:0000256" key="2">
    <source>
        <dbReference type="SAM" id="Phobius"/>
    </source>
</evidence>
<keyword evidence="4" id="KW-0808">Transferase</keyword>
<feature type="transmembrane region" description="Helical" evidence="2">
    <location>
        <begin position="240"/>
        <end position="266"/>
    </location>
</feature>
<dbReference type="Pfam" id="PF01757">
    <property type="entry name" value="Acyl_transf_3"/>
    <property type="match status" value="1"/>
</dbReference>
<reference evidence="4 5" key="1">
    <citation type="submission" date="2019-09" db="EMBL/GenBank/DDBJ databases">
        <title>Phylogeny of genus Pseudoclavibacter and closely related genus.</title>
        <authorList>
            <person name="Li Y."/>
        </authorList>
    </citation>
    <scope>NUCLEOTIDE SEQUENCE [LARGE SCALE GENOMIC DNA]</scope>
    <source>
        <strain evidence="4 5">JCM 16921</strain>
    </source>
</reference>
<accession>A0A7C8BMW2</accession>
<keyword evidence="4" id="KW-0012">Acyltransferase</keyword>
<gene>
    <name evidence="4" type="ORF">F8O02_07710</name>
</gene>
<keyword evidence="2" id="KW-1133">Transmembrane helix</keyword>
<dbReference type="EMBL" id="WBKA01000006">
    <property type="protein sequence ID" value="KAB1631500.1"/>
    <property type="molecule type" value="Genomic_DNA"/>
</dbReference>
<evidence type="ECO:0000313" key="4">
    <source>
        <dbReference type="EMBL" id="KAB1631500.1"/>
    </source>
</evidence>
<dbReference type="SUPFAM" id="SSF52266">
    <property type="entry name" value="SGNH hydrolase"/>
    <property type="match status" value="1"/>
</dbReference>
<evidence type="ECO:0000256" key="1">
    <source>
        <dbReference type="SAM" id="MobiDB-lite"/>
    </source>
</evidence>
<keyword evidence="2" id="KW-0472">Membrane</keyword>
<feature type="compositionally biased region" description="Polar residues" evidence="1">
    <location>
        <begin position="25"/>
        <end position="35"/>
    </location>
</feature>
<feature type="transmembrane region" description="Helical" evidence="2">
    <location>
        <begin position="123"/>
        <end position="142"/>
    </location>
</feature>
<feature type="transmembrane region" description="Helical" evidence="2">
    <location>
        <begin position="304"/>
        <end position="325"/>
    </location>
</feature>
<evidence type="ECO:0000313" key="5">
    <source>
        <dbReference type="Proteomes" id="UP000481339"/>
    </source>
</evidence>
<protein>
    <submittedName>
        <fullName evidence="4">Acyltransferase</fullName>
    </submittedName>
</protein>
<feature type="transmembrane region" description="Helical" evidence="2">
    <location>
        <begin position="346"/>
        <end position="366"/>
    </location>
</feature>
<keyword evidence="5" id="KW-1185">Reference proteome</keyword>
<dbReference type="InterPro" id="IPR002656">
    <property type="entry name" value="Acyl_transf_3_dom"/>
</dbReference>
<dbReference type="InterPro" id="IPR050879">
    <property type="entry name" value="Acyltransferase_3"/>
</dbReference>
<feature type="transmembrane region" description="Helical" evidence="2">
    <location>
        <begin position="372"/>
        <end position="392"/>
    </location>
</feature>
<feature type="transmembrane region" description="Helical" evidence="2">
    <location>
        <begin position="425"/>
        <end position="445"/>
    </location>
</feature>
<dbReference type="GO" id="GO:0016020">
    <property type="term" value="C:membrane"/>
    <property type="evidence" value="ECO:0007669"/>
    <property type="project" value="TreeGrafter"/>
</dbReference>
<feature type="transmembrane region" description="Helical" evidence="2">
    <location>
        <begin position="55"/>
        <end position="74"/>
    </location>
</feature>
<dbReference type="GO" id="GO:0009103">
    <property type="term" value="P:lipopolysaccharide biosynthetic process"/>
    <property type="evidence" value="ECO:0007669"/>
    <property type="project" value="TreeGrafter"/>
</dbReference>
<feature type="domain" description="Acyltransferase 3" evidence="3">
    <location>
        <begin position="57"/>
        <end position="391"/>
    </location>
</feature>
<keyword evidence="2" id="KW-0812">Transmembrane</keyword>
<comment type="caution">
    <text evidence="4">The sequence shown here is derived from an EMBL/GenBank/DDBJ whole genome shotgun (WGS) entry which is preliminary data.</text>
</comment>
<name>A0A7C8BMW2_9MICO</name>